<evidence type="ECO:0000256" key="3">
    <source>
        <dbReference type="ARBA" id="ARBA00023002"/>
    </source>
</evidence>
<dbReference type="PROSITE" id="PS00763">
    <property type="entry name" value="GLUTATHIONE_PEROXID_2"/>
    <property type="match status" value="1"/>
</dbReference>
<dbReference type="Pfam" id="PF00255">
    <property type="entry name" value="GSHPx"/>
    <property type="match status" value="1"/>
</dbReference>
<dbReference type="PANTHER" id="PTHR11592:SF78">
    <property type="entry name" value="GLUTATHIONE PEROXIDASE"/>
    <property type="match status" value="1"/>
</dbReference>
<dbReference type="CDD" id="cd00340">
    <property type="entry name" value="GSH_Peroxidase"/>
    <property type="match status" value="1"/>
</dbReference>
<dbReference type="Proteomes" id="UP000887023">
    <property type="component" value="Chromosome"/>
</dbReference>
<keyword evidence="6" id="KW-1185">Reference proteome</keyword>
<comment type="similarity">
    <text evidence="1 4">Belongs to the glutathione peroxidase family.</text>
</comment>
<dbReference type="SUPFAM" id="SSF52833">
    <property type="entry name" value="Thioredoxin-like"/>
    <property type="match status" value="1"/>
</dbReference>
<dbReference type="GO" id="GO:0004601">
    <property type="term" value="F:peroxidase activity"/>
    <property type="evidence" value="ECO:0007669"/>
    <property type="project" value="UniProtKB-KW"/>
</dbReference>
<evidence type="ECO:0000313" key="5">
    <source>
        <dbReference type="EMBL" id="QXQ13483.1"/>
    </source>
</evidence>
<dbReference type="InterPro" id="IPR036249">
    <property type="entry name" value="Thioredoxin-like_sf"/>
</dbReference>
<organism evidence="5 6">
    <name type="scientific">Skermania pinensis</name>
    <dbReference type="NCBI Taxonomy" id="39122"/>
    <lineage>
        <taxon>Bacteria</taxon>
        <taxon>Bacillati</taxon>
        <taxon>Actinomycetota</taxon>
        <taxon>Actinomycetes</taxon>
        <taxon>Mycobacteriales</taxon>
        <taxon>Gordoniaceae</taxon>
        <taxon>Skermania</taxon>
    </lineage>
</organism>
<proteinExistence type="inferred from homology"/>
<gene>
    <name evidence="5" type="ORF">KV203_16920</name>
</gene>
<dbReference type="EMBL" id="CP079105">
    <property type="protein sequence ID" value="QXQ13483.1"/>
    <property type="molecule type" value="Genomic_DNA"/>
</dbReference>
<evidence type="ECO:0000256" key="1">
    <source>
        <dbReference type="ARBA" id="ARBA00006926"/>
    </source>
</evidence>
<evidence type="ECO:0000313" key="6">
    <source>
        <dbReference type="Proteomes" id="UP000887023"/>
    </source>
</evidence>
<dbReference type="InterPro" id="IPR029759">
    <property type="entry name" value="GPX_AS"/>
</dbReference>
<dbReference type="PRINTS" id="PR01011">
    <property type="entry name" value="GLUTPROXDASE"/>
</dbReference>
<evidence type="ECO:0000256" key="4">
    <source>
        <dbReference type="RuleBase" id="RU000499"/>
    </source>
</evidence>
<keyword evidence="3 4" id="KW-0560">Oxidoreductase</keyword>
<reference evidence="5" key="1">
    <citation type="submission" date="2021-07" db="EMBL/GenBank/DDBJ databases">
        <title>Candidatus Kaistella beijingensis sp. nov. isolated from a municipal wastewater treatment plant is involved in sludge foaming.</title>
        <authorList>
            <person name="Song Y."/>
            <person name="Liu S.-J."/>
        </authorList>
    </citation>
    <scope>NUCLEOTIDE SEQUENCE</scope>
    <source>
        <strain evidence="5">DSM 43998</strain>
    </source>
</reference>
<name>A0ABX8S6V3_9ACTN</name>
<dbReference type="PANTHER" id="PTHR11592">
    <property type="entry name" value="GLUTATHIONE PEROXIDASE"/>
    <property type="match status" value="1"/>
</dbReference>
<evidence type="ECO:0000256" key="2">
    <source>
        <dbReference type="ARBA" id="ARBA00022559"/>
    </source>
</evidence>
<protein>
    <recommendedName>
        <fullName evidence="4">Glutathione peroxidase</fullName>
    </recommendedName>
</protein>
<dbReference type="Gene3D" id="3.40.30.10">
    <property type="entry name" value="Glutaredoxin"/>
    <property type="match status" value="1"/>
</dbReference>
<dbReference type="InterPro" id="IPR000889">
    <property type="entry name" value="Glutathione_peroxidase"/>
</dbReference>
<dbReference type="PROSITE" id="PS51355">
    <property type="entry name" value="GLUTATHIONE_PEROXID_3"/>
    <property type="match status" value="1"/>
</dbReference>
<keyword evidence="2 4" id="KW-0575">Peroxidase</keyword>
<sequence length="177" mass="19835">MASTYDFDATTADGEMVPLSRYSGKVLLIVNTASKCGLTPQYEGLEALYRDKQDAGLEILGFPCNQFRGQEPGTDAEIQDFCRVTYDVTFPVFARIEVNGPDATPLYRYLRAEQPGDFGPQYGKFYEVISRMMPDAGRDDVKWNFTKFLVDRNGNVVKRFEPTVEPAAIADEVAAYL</sequence>
<dbReference type="RefSeq" id="WP_217996013.1">
    <property type="nucleotide sequence ID" value="NZ_CBCRUZ010000007.1"/>
</dbReference>
<accession>A0ABX8S6V3</accession>
<dbReference type="PROSITE" id="PS00460">
    <property type="entry name" value="GLUTATHIONE_PEROXID_1"/>
    <property type="match status" value="1"/>
</dbReference>
<dbReference type="InterPro" id="IPR029760">
    <property type="entry name" value="GPX_CS"/>
</dbReference>
<dbReference type="PIRSF" id="PIRSF000303">
    <property type="entry name" value="Glutathion_perox"/>
    <property type="match status" value="1"/>
</dbReference>